<keyword evidence="3" id="KW-1185">Reference proteome</keyword>
<evidence type="ECO:0000313" key="3">
    <source>
        <dbReference type="Proteomes" id="UP000830671"/>
    </source>
</evidence>
<feature type="region of interest" description="Disordered" evidence="1">
    <location>
        <begin position="16"/>
        <end position="35"/>
    </location>
</feature>
<evidence type="ECO:0000256" key="1">
    <source>
        <dbReference type="SAM" id="MobiDB-lite"/>
    </source>
</evidence>
<accession>A0A9Q8W8Q7</accession>
<protein>
    <submittedName>
        <fullName evidence="2">Uncharacterized protein</fullName>
    </submittedName>
</protein>
<sequence length="231" mass="24949">MLHTGVVATGVLSLGIGGNKMQRTPPHTTRLGDHEAGSTWIGLAWPARGMNPNATDPASVTLRLAGDGRFRSIRNSGDWVPPFPSVPTWFLEASFHERVSFQDTSQRPNGKSGPHGDPSKVFVWQSGRTFAPNGSTNTFGFSIPWKSGVDGSVVWKLGWSTLAMRCGVQLAGLVGGGYSVLHLARLPVRQAIRDVLACKYVTAACLTRRTSAASHPPPQLKEQTRRKIRIG</sequence>
<dbReference type="KEGG" id="clup:CLUP02_00393"/>
<name>A0A9Q8W8Q7_9PEZI</name>
<dbReference type="AlphaFoldDB" id="A0A9Q8W8Q7"/>
<feature type="region of interest" description="Disordered" evidence="1">
    <location>
        <begin position="212"/>
        <end position="231"/>
    </location>
</feature>
<evidence type="ECO:0000313" key="2">
    <source>
        <dbReference type="EMBL" id="UQC73747.1"/>
    </source>
</evidence>
<dbReference type="EMBL" id="CP019471">
    <property type="protein sequence ID" value="UQC73747.1"/>
    <property type="molecule type" value="Genomic_DNA"/>
</dbReference>
<organism evidence="2 3">
    <name type="scientific">Colletotrichum lupini</name>
    <dbReference type="NCBI Taxonomy" id="145971"/>
    <lineage>
        <taxon>Eukaryota</taxon>
        <taxon>Fungi</taxon>
        <taxon>Dikarya</taxon>
        <taxon>Ascomycota</taxon>
        <taxon>Pezizomycotina</taxon>
        <taxon>Sordariomycetes</taxon>
        <taxon>Hypocreomycetidae</taxon>
        <taxon>Glomerellales</taxon>
        <taxon>Glomerellaceae</taxon>
        <taxon>Colletotrichum</taxon>
        <taxon>Colletotrichum acutatum species complex</taxon>
    </lineage>
</organism>
<reference evidence="2" key="1">
    <citation type="journal article" date="2021" name="Mol. Plant Microbe Interact.">
        <title>Complete Genome Sequence of the Plant-Pathogenic Fungus Colletotrichum lupini.</title>
        <authorList>
            <person name="Baroncelli R."/>
            <person name="Pensec F."/>
            <person name="Da Lio D."/>
            <person name="Boufleur T."/>
            <person name="Vicente I."/>
            <person name="Sarrocco S."/>
            <person name="Picot A."/>
            <person name="Baraldi E."/>
            <person name="Sukno S."/>
            <person name="Thon M."/>
            <person name="Le Floch G."/>
        </authorList>
    </citation>
    <scope>NUCLEOTIDE SEQUENCE</scope>
    <source>
        <strain evidence="2">IMI 504893</strain>
    </source>
</reference>
<proteinExistence type="predicted"/>
<gene>
    <name evidence="2" type="ORF">CLUP02_00393</name>
</gene>
<dbReference type="Proteomes" id="UP000830671">
    <property type="component" value="Chromosome 1"/>
</dbReference>
<dbReference type="RefSeq" id="XP_049135400.1">
    <property type="nucleotide sequence ID" value="XM_049279443.1"/>
</dbReference>
<dbReference type="GeneID" id="73334453"/>